<reference evidence="3 4" key="1">
    <citation type="submission" date="2017-10" db="EMBL/GenBank/DDBJ databases">
        <title>Draft genome sequence of Anoxybacillus flavithermus KU2-6-11 from caldera Uzon (Russia:Kamchtka).</title>
        <authorList>
            <person name="Korzhuk A.V."/>
            <person name="Rozanov A.S."/>
            <person name="Bryanskaya A.V."/>
            <person name="Peltek S.E."/>
        </authorList>
    </citation>
    <scope>NUCLEOTIDE SEQUENCE [LARGE SCALE GENOMIC DNA]</scope>
    <source>
        <strain evidence="3 4">KU2-6_11</strain>
    </source>
</reference>
<proteinExistence type="inferred from homology"/>
<comment type="catalytic activity">
    <reaction evidence="2">
        <text>GTP + H2O = 7,8-dihydroneopterin 3'-triphosphate + formate + H(+)</text>
        <dbReference type="Rhea" id="RHEA:17473"/>
        <dbReference type="ChEBI" id="CHEBI:15377"/>
        <dbReference type="ChEBI" id="CHEBI:15378"/>
        <dbReference type="ChEBI" id="CHEBI:15740"/>
        <dbReference type="ChEBI" id="CHEBI:37565"/>
        <dbReference type="ChEBI" id="CHEBI:58462"/>
        <dbReference type="EC" id="3.5.4.16"/>
    </reaction>
</comment>
<evidence type="ECO:0000313" key="3">
    <source>
        <dbReference type="EMBL" id="PIC04071.1"/>
    </source>
</evidence>
<dbReference type="Proteomes" id="UP000230559">
    <property type="component" value="Unassembled WGS sequence"/>
</dbReference>
<dbReference type="EC" id="3.5.4.16" evidence="2"/>
<keyword evidence="1 2" id="KW-0378">Hydrolase</keyword>
<comment type="caution">
    <text evidence="3">The sequence shown here is derived from an EMBL/GenBank/DDBJ whole genome shotgun (WGS) entry which is preliminary data.</text>
</comment>
<evidence type="ECO:0000313" key="4">
    <source>
        <dbReference type="Proteomes" id="UP000230559"/>
    </source>
</evidence>
<dbReference type="PANTHER" id="PTHR36445:SF1">
    <property type="entry name" value="GTP CYCLOHYDROLASE MPTA"/>
    <property type="match status" value="1"/>
</dbReference>
<comment type="pathway">
    <text evidence="2">Cofactor biosynthesis; 7,8-dihydroneopterin triphosphate biosynthesis; 7,8-dihydroneopterin triphosphate from GTP: step 1/1.</text>
</comment>
<sequence length="299" mass="34980">MEHLHLPKKEDRLIYFGSTNPLINKTKPTEKGQMVDLQREKKDFFFHIDHVGIFNVSHPITIESSMKPHVQTTIGTFTLTTSLNRDEKGINMSRLTELLHEYYEKNWTVTLRSLQSFSKDMAERMKQRKSSVSVRYPWYYEKEAPETLHKGMVHANVLTTMTYEHEKGWQASVGIDCTVTTLCPCSKEISEYSAHNQRSIVSIIADLQHDAEWPESFKEQLLHIAESNASSQMYSVLKRPDEKYVTERAYENPRFVEDLIRLIAADLYEQAWVRSFHITCRNEESIHLHDAYAQMSFQK</sequence>
<dbReference type="Pfam" id="PF02649">
    <property type="entry name" value="GCHY-1"/>
    <property type="match status" value="1"/>
</dbReference>
<name>A0A2G5RN38_9BACL</name>
<dbReference type="InterPro" id="IPR003801">
    <property type="entry name" value="GTP_cyclohydrolase_FolE2/MptA"/>
</dbReference>
<protein>
    <recommendedName>
        <fullName evidence="2">GTP cyclohydrolase FolE2</fullName>
        <ecNumber evidence="2">3.5.4.16</ecNumber>
    </recommendedName>
</protein>
<comment type="similarity">
    <text evidence="2">Belongs to the GTP cyclohydrolase IV family.</text>
</comment>
<organism evidence="3 4">
    <name type="scientific">Anoxybacillus flavithermus</name>
    <dbReference type="NCBI Taxonomy" id="33934"/>
    <lineage>
        <taxon>Bacteria</taxon>
        <taxon>Bacillati</taxon>
        <taxon>Bacillota</taxon>
        <taxon>Bacilli</taxon>
        <taxon>Bacillales</taxon>
        <taxon>Anoxybacillaceae</taxon>
        <taxon>Anoxybacillus</taxon>
    </lineage>
</organism>
<dbReference type="InterPro" id="IPR022838">
    <property type="entry name" value="GTP_cyclohydrolase_FolE2"/>
</dbReference>
<dbReference type="PANTHER" id="PTHR36445">
    <property type="entry name" value="GTP CYCLOHYDROLASE MPTA"/>
    <property type="match status" value="1"/>
</dbReference>
<dbReference type="GO" id="GO:0003934">
    <property type="term" value="F:GTP cyclohydrolase I activity"/>
    <property type="evidence" value="ECO:0007669"/>
    <property type="project" value="UniProtKB-UniRule"/>
</dbReference>
<evidence type="ECO:0000256" key="2">
    <source>
        <dbReference type="HAMAP-Rule" id="MF_01527"/>
    </source>
</evidence>
<dbReference type="GO" id="GO:0046654">
    <property type="term" value="P:tetrahydrofolate biosynthetic process"/>
    <property type="evidence" value="ECO:0007669"/>
    <property type="project" value="UniProtKB-UniRule"/>
</dbReference>
<dbReference type="EMBL" id="PEDM01000032">
    <property type="protein sequence ID" value="PIC04071.1"/>
    <property type="molecule type" value="Genomic_DNA"/>
</dbReference>
<accession>A0A2G5RN38</accession>
<dbReference type="AlphaFoldDB" id="A0A2G5RN38"/>
<dbReference type="UniPathway" id="UPA00848">
    <property type="reaction ID" value="UER00151"/>
</dbReference>
<dbReference type="Gene3D" id="3.10.270.10">
    <property type="entry name" value="Urate Oxidase"/>
    <property type="match status" value="1"/>
</dbReference>
<dbReference type="RefSeq" id="WP_035046821.1">
    <property type="nucleotide sequence ID" value="NZ_PEDM01000032.1"/>
</dbReference>
<comment type="function">
    <text evidence="2">Converts GTP to 7,8-dihydroneopterin triphosphate.</text>
</comment>
<dbReference type="HAMAP" id="MF_01527_B">
    <property type="entry name" value="GTP_cyclohydrol_B"/>
    <property type="match status" value="1"/>
</dbReference>
<gene>
    <name evidence="2" type="primary">folE2</name>
    <name evidence="3" type="ORF">CS060_11760</name>
</gene>
<dbReference type="NCBIfam" id="NF010200">
    <property type="entry name" value="PRK13674.1-1"/>
    <property type="match status" value="1"/>
</dbReference>
<feature type="site" description="May be catalytically important" evidence="2">
    <location>
        <position position="183"/>
    </location>
</feature>
<evidence type="ECO:0000256" key="1">
    <source>
        <dbReference type="ARBA" id="ARBA00022801"/>
    </source>
</evidence>